<sequence length="345" mass="36348">MKALVLAGGSATRLRPFSHAIAKQLVPIAGKPVLEHVLRDVAATGVTDAAVIVGDTGPQIVKAIGDGSDLGLNIGYIRQEKPLGLAHCVRLARRFLGDDDFVLYLGDNMLRDGIAGLARRFRAARPAAQLLVRRVPDPREFGVAELGEDGAVLGLEEKPARPRGDRAVLGVYFFTAAVHEAVAAIRPSARGELEITDAIQWLIARGAPVRAVEYEGYWRDIGRPEDVLACSRRYLADLRPRVAGDVDAASELTGPVVVEPGARVRGSRIVGPALVGADSLLDGCRVGPHVAVGRGCVLRGARVRDSIVLDGTVRIGGLALDGALLAPVAAHSIPGRAATGRDSRI</sequence>
<evidence type="ECO:0000259" key="1">
    <source>
        <dbReference type="Pfam" id="PF00483"/>
    </source>
</evidence>
<comment type="caution">
    <text evidence="2">The sequence shown here is derived from an EMBL/GenBank/DDBJ whole genome shotgun (WGS) entry which is preliminary data.</text>
</comment>
<dbReference type="InterPro" id="IPR005908">
    <property type="entry name" value="G1P_thy_trans_l"/>
</dbReference>
<reference evidence="3" key="1">
    <citation type="journal article" date="2019" name="Int. J. Syst. Evol. Microbiol.">
        <title>The Global Catalogue of Microorganisms (GCM) 10K type strain sequencing project: providing services to taxonomists for standard genome sequencing and annotation.</title>
        <authorList>
            <consortium name="The Broad Institute Genomics Platform"/>
            <consortium name="The Broad Institute Genome Sequencing Center for Infectious Disease"/>
            <person name="Wu L."/>
            <person name="Ma J."/>
        </authorList>
    </citation>
    <scope>NUCLEOTIDE SEQUENCE [LARGE SCALE GENOMIC DNA]</scope>
    <source>
        <strain evidence="3">JCM 16702</strain>
    </source>
</reference>
<feature type="domain" description="Nucleotidyl transferase" evidence="1">
    <location>
        <begin position="2"/>
        <end position="234"/>
    </location>
</feature>
<dbReference type="InterPro" id="IPR005835">
    <property type="entry name" value="NTP_transferase_dom"/>
</dbReference>
<evidence type="ECO:0000313" key="3">
    <source>
        <dbReference type="Proteomes" id="UP001500683"/>
    </source>
</evidence>
<gene>
    <name evidence="2" type="ORF">GCM10022214_62800</name>
</gene>
<keyword evidence="3" id="KW-1185">Reference proteome</keyword>
<dbReference type="Gene3D" id="3.90.550.10">
    <property type="entry name" value="Spore Coat Polysaccharide Biosynthesis Protein SpsA, Chain A"/>
    <property type="match status" value="1"/>
</dbReference>
<dbReference type="PANTHER" id="PTHR42883:SF2">
    <property type="entry name" value="THYMIDYLYLTRANSFERASE"/>
    <property type="match status" value="1"/>
</dbReference>
<dbReference type="SUPFAM" id="SSF53448">
    <property type="entry name" value="Nucleotide-diphospho-sugar transferases"/>
    <property type="match status" value="1"/>
</dbReference>
<evidence type="ECO:0000313" key="2">
    <source>
        <dbReference type="EMBL" id="GAA4092558.1"/>
    </source>
</evidence>
<protein>
    <submittedName>
        <fullName evidence="2">Glucose-1-phosphate thymidylyltransferase</fullName>
    </submittedName>
</protein>
<dbReference type="RefSeq" id="WP_344954820.1">
    <property type="nucleotide sequence ID" value="NZ_BAAAZG010000047.1"/>
</dbReference>
<name>A0ABP7WP23_9ACTN</name>
<proteinExistence type="predicted"/>
<dbReference type="InterPro" id="IPR029044">
    <property type="entry name" value="Nucleotide-diphossugar_trans"/>
</dbReference>
<dbReference type="PANTHER" id="PTHR42883">
    <property type="entry name" value="GLUCOSE-1-PHOSPHATE THYMIDYLTRANSFERASE"/>
    <property type="match status" value="1"/>
</dbReference>
<accession>A0ABP7WP23</accession>
<organism evidence="2 3">
    <name type="scientific">Actinomadura miaoliensis</name>
    <dbReference type="NCBI Taxonomy" id="430685"/>
    <lineage>
        <taxon>Bacteria</taxon>
        <taxon>Bacillati</taxon>
        <taxon>Actinomycetota</taxon>
        <taxon>Actinomycetes</taxon>
        <taxon>Streptosporangiales</taxon>
        <taxon>Thermomonosporaceae</taxon>
        <taxon>Actinomadura</taxon>
    </lineage>
</organism>
<dbReference type="NCBIfam" id="TIGR01208">
    <property type="entry name" value="rmlA_long"/>
    <property type="match status" value="1"/>
</dbReference>
<dbReference type="Proteomes" id="UP001500683">
    <property type="component" value="Unassembled WGS sequence"/>
</dbReference>
<dbReference type="Pfam" id="PF00483">
    <property type="entry name" value="NTP_transferase"/>
    <property type="match status" value="1"/>
</dbReference>
<dbReference type="CDD" id="cd04189">
    <property type="entry name" value="G1P_TT_long"/>
    <property type="match status" value="1"/>
</dbReference>
<dbReference type="EMBL" id="BAAAZG010000047">
    <property type="protein sequence ID" value="GAA4092558.1"/>
    <property type="molecule type" value="Genomic_DNA"/>
</dbReference>